<comment type="caution">
    <text evidence="1">The sequence shown here is derived from an EMBL/GenBank/DDBJ whole genome shotgun (WGS) entry which is preliminary data.</text>
</comment>
<gene>
    <name evidence="1" type="ORF">AV530_005279</name>
</gene>
<protein>
    <submittedName>
        <fullName evidence="1">Uncharacterized protein</fullName>
    </submittedName>
</protein>
<name>A0A1V4JL48_PATFA</name>
<dbReference type="EMBL" id="LSYS01006902">
    <property type="protein sequence ID" value="OPJ72765.1"/>
    <property type="molecule type" value="Genomic_DNA"/>
</dbReference>
<proteinExistence type="predicted"/>
<evidence type="ECO:0000313" key="2">
    <source>
        <dbReference type="Proteomes" id="UP000190648"/>
    </source>
</evidence>
<dbReference type="Proteomes" id="UP000190648">
    <property type="component" value="Unassembled WGS sequence"/>
</dbReference>
<keyword evidence="2" id="KW-1185">Reference proteome</keyword>
<sequence>MSSLVCYLFDHAVSASLRFSSSHSTQKWDSTSHARADVELFTSAKPGKEVNKVKRSTNQSRQLQNCRDCCRSLSP</sequence>
<dbReference type="AlphaFoldDB" id="A0A1V4JL48"/>
<organism evidence="1 2">
    <name type="scientific">Patagioenas fasciata monilis</name>
    <dbReference type="NCBI Taxonomy" id="372326"/>
    <lineage>
        <taxon>Eukaryota</taxon>
        <taxon>Metazoa</taxon>
        <taxon>Chordata</taxon>
        <taxon>Craniata</taxon>
        <taxon>Vertebrata</taxon>
        <taxon>Euteleostomi</taxon>
        <taxon>Archelosauria</taxon>
        <taxon>Archosauria</taxon>
        <taxon>Dinosauria</taxon>
        <taxon>Saurischia</taxon>
        <taxon>Theropoda</taxon>
        <taxon>Coelurosauria</taxon>
        <taxon>Aves</taxon>
        <taxon>Neognathae</taxon>
        <taxon>Neoaves</taxon>
        <taxon>Columbimorphae</taxon>
        <taxon>Columbiformes</taxon>
        <taxon>Columbidae</taxon>
        <taxon>Patagioenas</taxon>
    </lineage>
</organism>
<evidence type="ECO:0000313" key="1">
    <source>
        <dbReference type="EMBL" id="OPJ72765.1"/>
    </source>
</evidence>
<reference evidence="1 2" key="1">
    <citation type="submission" date="2016-02" db="EMBL/GenBank/DDBJ databases">
        <title>Band-tailed pigeon sequencing and assembly.</title>
        <authorList>
            <person name="Soares A.E."/>
            <person name="Novak B.J."/>
            <person name="Rice E.S."/>
            <person name="O'Connell B."/>
            <person name="Chang D."/>
            <person name="Weber S."/>
            <person name="Shapiro B."/>
        </authorList>
    </citation>
    <scope>NUCLEOTIDE SEQUENCE [LARGE SCALE GENOMIC DNA]</scope>
    <source>
        <strain evidence="1">BTP2013</strain>
        <tissue evidence="1">Blood</tissue>
    </source>
</reference>
<accession>A0A1V4JL48</accession>